<reference evidence="1 2" key="1">
    <citation type="submission" date="2018-12" db="EMBL/GenBank/DDBJ databases">
        <authorList>
            <consortium name="Pathogen Informatics"/>
        </authorList>
    </citation>
    <scope>NUCLEOTIDE SEQUENCE [LARGE SCALE GENOMIC DNA]</scope>
    <source>
        <strain evidence="1 2">NCTC10918</strain>
    </source>
</reference>
<protein>
    <submittedName>
        <fullName evidence="1">Uncharacterized protein</fullName>
    </submittedName>
</protein>
<dbReference type="Proteomes" id="UP000270988">
    <property type="component" value="Chromosome"/>
</dbReference>
<evidence type="ECO:0000313" key="1">
    <source>
        <dbReference type="EMBL" id="VEJ30148.1"/>
    </source>
</evidence>
<organism evidence="1 2">
    <name type="scientific">Rothia dentocariosa</name>
    <dbReference type="NCBI Taxonomy" id="2047"/>
    <lineage>
        <taxon>Bacteria</taxon>
        <taxon>Bacillati</taxon>
        <taxon>Actinomycetota</taxon>
        <taxon>Actinomycetes</taxon>
        <taxon>Micrococcales</taxon>
        <taxon>Micrococcaceae</taxon>
        <taxon>Rothia</taxon>
    </lineage>
</organism>
<evidence type="ECO:0000313" key="2">
    <source>
        <dbReference type="Proteomes" id="UP000270988"/>
    </source>
</evidence>
<name>A0A448UW38_9MICC</name>
<dbReference type="EMBL" id="LR134521">
    <property type="protein sequence ID" value="VEJ30148.1"/>
    <property type="molecule type" value="Genomic_DNA"/>
</dbReference>
<proteinExistence type="predicted"/>
<sequence>MDEDARTTRIDLTVTADDGEGSQQKVLMKTQAVVKFA</sequence>
<dbReference type="AlphaFoldDB" id="A0A448UW38"/>
<accession>A0A448UW38</accession>
<gene>
    <name evidence="1" type="ORF">NCTC10918_01421</name>
</gene>